<dbReference type="Pfam" id="PF00072">
    <property type="entry name" value="Response_reg"/>
    <property type="match status" value="1"/>
</dbReference>
<evidence type="ECO:0000256" key="1">
    <source>
        <dbReference type="ARBA" id="ARBA00023125"/>
    </source>
</evidence>
<proteinExistence type="predicted"/>
<evidence type="ECO:0000313" key="4">
    <source>
        <dbReference type="EMBL" id="VAW63635.1"/>
    </source>
</evidence>
<dbReference type="CDD" id="cd06170">
    <property type="entry name" value="LuxR_C_like"/>
    <property type="match status" value="1"/>
</dbReference>
<dbReference type="Pfam" id="PF00196">
    <property type="entry name" value="GerE"/>
    <property type="match status" value="1"/>
</dbReference>
<dbReference type="InterPro" id="IPR051015">
    <property type="entry name" value="EvgA-like"/>
</dbReference>
<evidence type="ECO:0000259" key="2">
    <source>
        <dbReference type="PROSITE" id="PS50043"/>
    </source>
</evidence>
<dbReference type="SMART" id="SM00421">
    <property type="entry name" value="HTH_LUXR"/>
    <property type="match status" value="1"/>
</dbReference>
<dbReference type="GO" id="GO:0003677">
    <property type="term" value="F:DNA binding"/>
    <property type="evidence" value="ECO:0007669"/>
    <property type="project" value="UniProtKB-KW"/>
</dbReference>
<evidence type="ECO:0000259" key="3">
    <source>
        <dbReference type="PROSITE" id="PS50110"/>
    </source>
</evidence>
<dbReference type="PANTHER" id="PTHR45566">
    <property type="entry name" value="HTH-TYPE TRANSCRIPTIONAL REGULATOR YHJB-RELATED"/>
    <property type="match status" value="1"/>
</dbReference>
<dbReference type="GO" id="GO:0000160">
    <property type="term" value="P:phosphorelay signal transduction system"/>
    <property type="evidence" value="ECO:0007669"/>
    <property type="project" value="InterPro"/>
</dbReference>
<dbReference type="PROSITE" id="PS00622">
    <property type="entry name" value="HTH_LUXR_1"/>
    <property type="match status" value="1"/>
</dbReference>
<sequence>MIHLAIVSDIRLYCDGVRELLERTEVISVAGIAQNSDEVLTLLANIHIDVILINMQTTSCDETLALLSKKHADTKIIIINDFAADNYNLTHYSTNINGFLSGDSTIEELIEAIETVVYKNHMYYSDSVTPASLTTTPPPGEITDGVQYAYSSTFGNLTRRETQIINLLVQGLSNKQISKVLSIEISTVKNHVHNILVKLGVESRARVVCLFRNSTPHTPLNLN</sequence>
<dbReference type="PRINTS" id="PR00038">
    <property type="entry name" value="HTHLUXR"/>
</dbReference>
<dbReference type="PANTHER" id="PTHR45566:SF2">
    <property type="entry name" value="NARL SUBFAMILY"/>
    <property type="match status" value="1"/>
</dbReference>
<reference evidence="4" key="1">
    <citation type="submission" date="2018-06" db="EMBL/GenBank/DDBJ databases">
        <authorList>
            <person name="Zhirakovskaya E."/>
        </authorList>
    </citation>
    <scope>NUCLEOTIDE SEQUENCE</scope>
</reference>
<dbReference type="InterPro" id="IPR016032">
    <property type="entry name" value="Sig_transdc_resp-reg_C-effctor"/>
</dbReference>
<dbReference type="PROSITE" id="PS50043">
    <property type="entry name" value="HTH_LUXR_2"/>
    <property type="match status" value="1"/>
</dbReference>
<accession>A0A3B0X5P2</accession>
<feature type="domain" description="HTH luxR-type" evidence="2">
    <location>
        <begin position="150"/>
        <end position="215"/>
    </location>
</feature>
<name>A0A3B0X5P2_9ZZZZ</name>
<dbReference type="Gene3D" id="3.40.50.2300">
    <property type="match status" value="1"/>
</dbReference>
<dbReference type="EMBL" id="UOFG01000208">
    <property type="protein sequence ID" value="VAW63635.1"/>
    <property type="molecule type" value="Genomic_DNA"/>
</dbReference>
<evidence type="ECO:0008006" key="5">
    <source>
        <dbReference type="Google" id="ProtNLM"/>
    </source>
</evidence>
<gene>
    <name evidence="4" type="ORF">MNBD_GAMMA11-1464</name>
</gene>
<keyword evidence="1" id="KW-0238">DNA-binding</keyword>
<dbReference type="SUPFAM" id="SSF52172">
    <property type="entry name" value="CheY-like"/>
    <property type="match status" value="1"/>
</dbReference>
<dbReference type="GO" id="GO:0006355">
    <property type="term" value="P:regulation of DNA-templated transcription"/>
    <property type="evidence" value="ECO:0007669"/>
    <property type="project" value="InterPro"/>
</dbReference>
<dbReference type="PROSITE" id="PS50110">
    <property type="entry name" value="RESPONSE_REGULATORY"/>
    <property type="match status" value="1"/>
</dbReference>
<dbReference type="InterPro" id="IPR011006">
    <property type="entry name" value="CheY-like_superfamily"/>
</dbReference>
<dbReference type="SUPFAM" id="SSF46894">
    <property type="entry name" value="C-terminal effector domain of the bipartite response regulators"/>
    <property type="match status" value="1"/>
</dbReference>
<dbReference type="InterPro" id="IPR001789">
    <property type="entry name" value="Sig_transdc_resp-reg_receiver"/>
</dbReference>
<organism evidence="4">
    <name type="scientific">hydrothermal vent metagenome</name>
    <dbReference type="NCBI Taxonomy" id="652676"/>
    <lineage>
        <taxon>unclassified sequences</taxon>
        <taxon>metagenomes</taxon>
        <taxon>ecological metagenomes</taxon>
    </lineage>
</organism>
<feature type="domain" description="Response regulatory" evidence="3">
    <location>
        <begin position="3"/>
        <end position="117"/>
    </location>
</feature>
<dbReference type="InterPro" id="IPR000792">
    <property type="entry name" value="Tscrpt_reg_LuxR_C"/>
</dbReference>
<protein>
    <recommendedName>
        <fullName evidence="5">HTH luxR-type domain-containing protein</fullName>
    </recommendedName>
</protein>
<dbReference type="AlphaFoldDB" id="A0A3B0X5P2"/>